<dbReference type="Pfam" id="PF00912">
    <property type="entry name" value="Transgly"/>
    <property type="match status" value="1"/>
</dbReference>
<evidence type="ECO:0000313" key="4">
    <source>
        <dbReference type="Proteomes" id="UP000631114"/>
    </source>
</evidence>
<evidence type="ECO:0000259" key="2">
    <source>
        <dbReference type="Pfam" id="PF00912"/>
    </source>
</evidence>
<keyword evidence="4" id="KW-1185">Reference proteome</keyword>
<proteinExistence type="predicted"/>
<name>A0A835ILP3_9MAGN</name>
<dbReference type="AlphaFoldDB" id="A0A835ILP3"/>
<dbReference type="InterPro" id="IPR023346">
    <property type="entry name" value="Lysozyme-like_dom_sf"/>
</dbReference>
<evidence type="ECO:0000313" key="3">
    <source>
        <dbReference type="EMBL" id="KAF9619504.1"/>
    </source>
</evidence>
<accession>A0A835ILP3</accession>
<dbReference type="OrthoDB" id="2017226at2759"/>
<reference evidence="3 4" key="1">
    <citation type="submission" date="2020-10" db="EMBL/GenBank/DDBJ databases">
        <title>The Coptis chinensis genome and diversification of protoberbering-type alkaloids.</title>
        <authorList>
            <person name="Wang B."/>
            <person name="Shu S."/>
            <person name="Song C."/>
            <person name="Liu Y."/>
        </authorList>
    </citation>
    <scope>NUCLEOTIDE SEQUENCE [LARGE SCALE GENOMIC DNA]</scope>
    <source>
        <strain evidence="3">HL-2020</strain>
        <tissue evidence="3">Leaf</tissue>
    </source>
</reference>
<comment type="caution">
    <text evidence="3">The sequence shown here is derived from an EMBL/GenBank/DDBJ whole genome shotgun (WGS) entry which is preliminary data.</text>
</comment>
<organism evidence="3 4">
    <name type="scientific">Coptis chinensis</name>
    <dbReference type="NCBI Taxonomy" id="261450"/>
    <lineage>
        <taxon>Eukaryota</taxon>
        <taxon>Viridiplantae</taxon>
        <taxon>Streptophyta</taxon>
        <taxon>Embryophyta</taxon>
        <taxon>Tracheophyta</taxon>
        <taxon>Spermatophyta</taxon>
        <taxon>Magnoliopsida</taxon>
        <taxon>Ranunculales</taxon>
        <taxon>Ranunculaceae</taxon>
        <taxon>Coptidoideae</taxon>
        <taxon>Coptis</taxon>
    </lineage>
</organism>
<dbReference type="Gene3D" id="1.10.3810.10">
    <property type="entry name" value="Biosynthetic peptidoglycan transglycosylase-like"/>
    <property type="match status" value="1"/>
</dbReference>
<dbReference type="GO" id="GO:0008955">
    <property type="term" value="F:peptidoglycan glycosyltransferase activity"/>
    <property type="evidence" value="ECO:0007669"/>
    <property type="project" value="TreeGrafter"/>
</dbReference>
<dbReference type="PANTHER" id="PTHR32282">
    <property type="entry name" value="BINDING PROTEIN TRANSPEPTIDASE, PUTATIVE-RELATED"/>
    <property type="match status" value="1"/>
</dbReference>
<dbReference type="EMBL" id="JADFTS010000002">
    <property type="protein sequence ID" value="KAF9619504.1"/>
    <property type="molecule type" value="Genomic_DNA"/>
</dbReference>
<dbReference type="InterPro" id="IPR036950">
    <property type="entry name" value="PBP_transglycosylase"/>
</dbReference>
<evidence type="ECO:0000256" key="1">
    <source>
        <dbReference type="ARBA" id="ARBA00022679"/>
    </source>
</evidence>
<dbReference type="InterPro" id="IPR001264">
    <property type="entry name" value="Glyco_trans_51"/>
</dbReference>
<sequence>MNLSLESSTGNVMIQIYWGHGVYGIESASNFYFGKHPTVLNLGESAMLAGIIPAPELRSPFNEPSRGKTSQERALRRMVDAGFIDIEATLSTVNRRLYIHGDVSEHHTKVCNVTNMDYCSVHDCASTTIGLQFNSTCSTRTRGTKPVLEIFNGASSMHCSATNMDYCSVHDASKHHHWPRFNSLAFD</sequence>
<dbReference type="Proteomes" id="UP000631114">
    <property type="component" value="Unassembled WGS sequence"/>
</dbReference>
<dbReference type="SUPFAM" id="SSF53955">
    <property type="entry name" value="Lysozyme-like"/>
    <property type="match status" value="1"/>
</dbReference>
<keyword evidence="1" id="KW-0808">Transferase</keyword>
<gene>
    <name evidence="3" type="ORF">IFM89_007252</name>
</gene>
<feature type="domain" description="Glycosyl transferase family 51" evidence="2">
    <location>
        <begin position="15"/>
        <end position="78"/>
    </location>
</feature>
<protein>
    <recommendedName>
        <fullName evidence="2">Glycosyl transferase family 51 domain-containing protein</fullName>
    </recommendedName>
</protein>
<dbReference type="InterPro" id="IPR050396">
    <property type="entry name" value="Glycosyltr_51/Transpeptidase"/>
</dbReference>
<dbReference type="PANTHER" id="PTHR32282:SF33">
    <property type="entry name" value="PEPTIDOGLYCAN GLYCOSYLTRANSFERASE"/>
    <property type="match status" value="1"/>
</dbReference>